<proteinExistence type="predicted"/>
<dbReference type="Proteomes" id="UP001224997">
    <property type="component" value="Unassembled WGS sequence"/>
</dbReference>
<sequence>MLPIGAPAGSAAISTVSKTPTPPGTWLTTPAMVAAAKMARKVRKSGRSPGSST</sequence>
<dbReference type="EMBL" id="JAVAMQ010000001">
    <property type="protein sequence ID" value="MDP5305762.1"/>
    <property type="molecule type" value="Genomic_DNA"/>
</dbReference>
<organism evidence="2 3">
    <name type="scientific">Paracoccus spongiarum</name>
    <dbReference type="NCBI Taxonomy" id="3064387"/>
    <lineage>
        <taxon>Bacteria</taxon>
        <taxon>Pseudomonadati</taxon>
        <taxon>Pseudomonadota</taxon>
        <taxon>Alphaproteobacteria</taxon>
        <taxon>Rhodobacterales</taxon>
        <taxon>Paracoccaceae</taxon>
        <taxon>Paracoccus</taxon>
    </lineage>
</organism>
<evidence type="ECO:0000313" key="2">
    <source>
        <dbReference type="EMBL" id="MDP5305762.1"/>
    </source>
</evidence>
<comment type="caution">
    <text evidence="2">The sequence shown here is derived from an EMBL/GenBank/DDBJ whole genome shotgun (WGS) entry which is preliminary data.</text>
</comment>
<evidence type="ECO:0000313" key="3">
    <source>
        <dbReference type="Proteomes" id="UP001224997"/>
    </source>
</evidence>
<keyword evidence="3" id="KW-1185">Reference proteome</keyword>
<evidence type="ECO:0000256" key="1">
    <source>
        <dbReference type="SAM" id="MobiDB-lite"/>
    </source>
</evidence>
<feature type="region of interest" description="Disordered" evidence="1">
    <location>
        <begin position="1"/>
        <end position="26"/>
    </location>
</feature>
<gene>
    <name evidence="2" type="ORF">Q5Y72_01435</name>
</gene>
<name>A0ABT9J9C2_9RHOB</name>
<protein>
    <submittedName>
        <fullName evidence="2">Uncharacterized protein</fullName>
    </submittedName>
</protein>
<accession>A0ABT9J9C2</accession>
<reference evidence="2 3" key="1">
    <citation type="submission" date="2023-08" db="EMBL/GenBank/DDBJ databases">
        <authorList>
            <person name="Park J.-S."/>
        </authorList>
    </citation>
    <scope>NUCLEOTIDE SEQUENCE [LARGE SCALE GENOMIC DNA]</scope>
    <source>
        <strain evidence="2 3">2205BS29-5</strain>
    </source>
</reference>